<dbReference type="NCBIfam" id="TIGR01783">
    <property type="entry name" value="TonB-siderophor"/>
    <property type="match status" value="1"/>
</dbReference>
<feature type="domain" description="TonB-dependent receptor plug" evidence="18">
    <location>
        <begin position="68"/>
        <end position="163"/>
    </location>
</feature>
<evidence type="ECO:0000259" key="17">
    <source>
        <dbReference type="Pfam" id="PF00593"/>
    </source>
</evidence>
<reference evidence="19 20" key="1">
    <citation type="submission" date="2024-09" db="EMBL/GenBank/DDBJ databases">
        <authorList>
            <person name="Sun Q."/>
            <person name="Mori K."/>
        </authorList>
    </citation>
    <scope>NUCLEOTIDE SEQUENCE [LARGE SCALE GENOMIC DNA]</scope>
    <source>
        <strain evidence="19 20">CICC 11035S</strain>
    </source>
</reference>
<feature type="chain" id="PRO_5046948783" evidence="16">
    <location>
        <begin position="33"/>
        <end position="705"/>
    </location>
</feature>
<evidence type="ECO:0000256" key="7">
    <source>
        <dbReference type="ARBA" id="ARBA00022729"/>
    </source>
</evidence>
<comment type="similarity">
    <text evidence="2 14 15">Belongs to the TonB-dependent receptor family.</text>
</comment>
<dbReference type="InterPro" id="IPR012910">
    <property type="entry name" value="Plug_dom"/>
</dbReference>
<evidence type="ECO:0000259" key="18">
    <source>
        <dbReference type="Pfam" id="PF07715"/>
    </source>
</evidence>
<dbReference type="SUPFAM" id="SSF56935">
    <property type="entry name" value="Porins"/>
    <property type="match status" value="1"/>
</dbReference>
<evidence type="ECO:0000256" key="1">
    <source>
        <dbReference type="ARBA" id="ARBA00004571"/>
    </source>
</evidence>
<comment type="subcellular location">
    <subcellularLocation>
        <location evidence="1 14">Cell outer membrane</location>
        <topology evidence="1 14">Multi-pass membrane protein</topology>
    </subcellularLocation>
</comment>
<feature type="signal peptide" evidence="16">
    <location>
        <begin position="1"/>
        <end position="32"/>
    </location>
</feature>
<dbReference type="EMBL" id="JBHLTM010000066">
    <property type="protein sequence ID" value="MFC0686377.1"/>
    <property type="molecule type" value="Genomic_DNA"/>
</dbReference>
<evidence type="ECO:0000256" key="4">
    <source>
        <dbReference type="ARBA" id="ARBA00022452"/>
    </source>
</evidence>
<evidence type="ECO:0000256" key="12">
    <source>
        <dbReference type="ARBA" id="ARBA00023170"/>
    </source>
</evidence>
<accession>A0ABV6SAU4</accession>
<keyword evidence="4 14" id="KW-1134">Transmembrane beta strand</keyword>
<dbReference type="PANTHER" id="PTHR32552">
    <property type="entry name" value="FERRICHROME IRON RECEPTOR-RELATED"/>
    <property type="match status" value="1"/>
</dbReference>
<evidence type="ECO:0000256" key="8">
    <source>
        <dbReference type="ARBA" id="ARBA00023004"/>
    </source>
</evidence>
<keyword evidence="11 14" id="KW-0472">Membrane</keyword>
<evidence type="ECO:0000256" key="5">
    <source>
        <dbReference type="ARBA" id="ARBA00022496"/>
    </source>
</evidence>
<keyword evidence="13 14" id="KW-0998">Cell outer membrane</keyword>
<protein>
    <submittedName>
        <fullName evidence="19">TonB-dependent receptor</fullName>
    </submittedName>
</protein>
<dbReference type="PROSITE" id="PS52016">
    <property type="entry name" value="TONB_DEPENDENT_REC_3"/>
    <property type="match status" value="1"/>
</dbReference>
<gene>
    <name evidence="19" type="ORF">ACFFF8_17470</name>
</gene>
<proteinExistence type="inferred from homology"/>
<evidence type="ECO:0000256" key="6">
    <source>
        <dbReference type="ARBA" id="ARBA00022692"/>
    </source>
</evidence>
<name>A0ABV6SAU4_9SPHN</name>
<dbReference type="CDD" id="cd01347">
    <property type="entry name" value="ligand_gated_channel"/>
    <property type="match status" value="1"/>
</dbReference>
<evidence type="ECO:0000256" key="3">
    <source>
        <dbReference type="ARBA" id="ARBA00022448"/>
    </source>
</evidence>
<keyword evidence="3 14" id="KW-0813">Transport</keyword>
<dbReference type="InterPro" id="IPR000531">
    <property type="entry name" value="Beta-barrel_TonB"/>
</dbReference>
<dbReference type="Gene3D" id="2.170.130.10">
    <property type="entry name" value="TonB-dependent receptor, plug domain"/>
    <property type="match status" value="1"/>
</dbReference>
<dbReference type="RefSeq" id="WP_267224516.1">
    <property type="nucleotide sequence ID" value="NZ_JAPCWC010000037.1"/>
</dbReference>
<keyword evidence="8" id="KW-0408">Iron</keyword>
<keyword evidence="20" id="KW-1185">Reference proteome</keyword>
<evidence type="ECO:0000256" key="9">
    <source>
        <dbReference type="ARBA" id="ARBA00023065"/>
    </source>
</evidence>
<evidence type="ECO:0000313" key="20">
    <source>
        <dbReference type="Proteomes" id="UP001589858"/>
    </source>
</evidence>
<dbReference type="Pfam" id="PF07715">
    <property type="entry name" value="Plug"/>
    <property type="match status" value="1"/>
</dbReference>
<dbReference type="Gene3D" id="2.40.170.20">
    <property type="entry name" value="TonB-dependent receptor, beta-barrel domain"/>
    <property type="match status" value="1"/>
</dbReference>
<dbReference type="InterPro" id="IPR037066">
    <property type="entry name" value="Plug_dom_sf"/>
</dbReference>
<feature type="domain" description="TonB-dependent receptor-like beta-barrel" evidence="17">
    <location>
        <begin position="245"/>
        <end position="672"/>
    </location>
</feature>
<dbReference type="Proteomes" id="UP001589858">
    <property type="component" value="Unassembled WGS sequence"/>
</dbReference>
<evidence type="ECO:0000256" key="10">
    <source>
        <dbReference type="ARBA" id="ARBA00023077"/>
    </source>
</evidence>
<keyword evidence="10 15" id="KW-0798">TonB box</keyword>
<keyword evidence="7 16" id="KW-0732">Signal</keyword>
<evidence type="ECO:0000256" key="15">
    <source>
        <dbReference type="RuleBase" id="RU003357"/>
    </source>
</evidence>
<keyword evidence="6 14" id="KW-0812">Transmembrane</keyword>
<keyword evidence="5" id="KW-0410">Iron transport</keyword>
<dbReference type="InterPro" id="IPR036942">
    <property type="entry name" value="Beta-barrel_TonB_sf"/>
</dbReference>
<dbReference type="InterPro" id="IPR039426">
    <property type="entry name" value="TonB-dep_rcpt-like"/>
</dbReference>
<evidence type="ECO:0000256" key="13">
    <source>
        <dbReference type="ARBA" id="ARBA00023237"/>
    </source>
</evidence>
<dbReference type="InterPro" id="IPR010105">
    <property type="entry name" value="TonB_sidphr_rcpt"/>
</dbReference>
<keyword evidence="9" id="KW-0406">Ion transport</keyword>
<keyword evidence="12 19" id="KW-0675">Receptor</keyword>
<comment type="caution">
    <text evidence="19">The sequence shown here is derived from an EMBL/GenBank/DDBJ whole genome shotgun (WGS) entry which is preliminary data.</text>
</comment>
<evidence type="ECO:0000256" key="2">
    <source>
        <dbReference type="ARBA" id="ARBA00009810"/>
    </source>
</evidence>
<evidence type="ECO:0000256" key="11">
    <source>
        <dbReference type="ARBA" id="ARBA00023136"/>
    </source>
</evidence>
<dbReference type="PANTHER" id="PTHR32552:SF68">
    <property type="entry name" value="FERRICHROME OUTER MEMBRANE TRANSPORTER_PHAGE RECEPTOR"/>
    <property type="match status" value="1"/>
</dbReference>
<sequence>MSELRRAFPKVCLARLIATTALGLPVALPALAAEAPADQDSSIIVTGVRADDGYVPQDTGAAKIPVALKDLPQSIAVVPSEVLRDQRALSLQDALKNVPGVSFSHGDGQRDQVTIRGFTAIADQYVDGFRDDGLYFRDLSNVERVEVVKGPAAVLYGRGSSGGLINRVIKRPNVDIIGGTLTYGSKNVARGEIDLGHFDQASGVGFRVTGALEDSDSFRDQQFIKRVAIAPSILLGEGKDTSILIQADYLKDRRLTDFGIPAINGQVVDVPRSTYYGAANAKDVDVSRSEVLSQTVTFAHRFSDSLSFRNGFRHYRYTLDRHNTNATAVNATARTVSLSHGGILRDEDGWSNQSELTQKVEFGGTKHTILYGVEFARQLKDADTIQSRVVAVTPILAPVLPTLSNANFTALSASSTSVMETRGLYVQDFVEFGHGIKALFGVRNDRFKQETRLTIPARATPLKRIDNKWSPRAGLVFQPDDAQSYYASWSTSFQPSAETFALAANNVDIAPEKSTNKEIGAKYTLFDNRLSIQIAGFILRRTGIKGSDPANPQVVVPIGTQRTRGVEVSGALDLPSGFRAIVGYAYLDGEVTRSANPLFVNKGATLTPKNAANAFITKSFADRFGIGAGANYVGNRWADPANTTVLEHYFTADAMAWAQVGPARLQVNVYNVFDMDYIVSGHGTSAILNLPGAPRTVLGTIRFGL</sequence>
<evidence type="ECO:0000256" key="16">
    <source>
        <dbReference type="SAM" id="SignalP"/>
    </source>
</evidence>
<dbReference type="Pfam" id="PF00593">
    <property type="entry name" value="TonB_dep_Rec_b-barrel"/>
    <property type="match status" value="1"/>
</dbReference>
<evidence type="ECO:0000256" key="14">
    <source>
        <dbReference type="PROSITE-ProRule" id="PRU01360"/>
    </source>
</evidence>
<evidence type="ECO:0000313" key="19">
    <source>
        <dbReference type="EMBL" id="MFC0686377.1"/>
    </source>
</evidence>
<organism evidence="19 20">
    <name type="scientific">Novosphingobium clariflavum</name>
    <dbReference type="NCBI Taxonomy" id="2029884"/>
    <lineage>
        <taxon>Bacteria</taxon>
        <taxon>Pseudomonadati</taxon>
        <taxon>Pseudomonadota</taxon>
        <taxon>Alphaproteobacteria</taxon>
        <taxon>Sphingomonadales</taxon>
        <taxon>Sphingomonadaceae</taxon>
        <taxon>Novosphingobium</taxon>
    </lineage>
</organism>